<dbReference type="PANTHER" id="PTHR23416:SF78">
    <property type="entry name" value="LIPOPOLYSACCHARIDE BIOSYNTHESIS O-ACETYL TRANSFERASE WBBJ-RELATED"/>
    <property type="match status" value="1"/>
</dbReference>
<sequence length="190" mass="20204">MDKKPSFSRRVTEHLLARALSASMSLKGIEHGKGCRAVHRLPDLQNDGRMSIGHDVVFRSKNGRVSITADPGAEVSIGAAAYINSLTVIHAWSRISIGSCCRIGEMCFISDTNFHEIEEGQGAIVKPVTLGRNVWLGRGVVVLPGVTIGDHAVVGAGSVVTKDVPARALATGVPAQVVRSLRASDTYIRP</sequence>
<dbReference type="PROSITE" id="PS00101">
    <property type="entry name" value="HEXAPEP_TRANSFERASES"/>
    <property type="match status" value="1"/>
</dbReference>
<dbReference type="SUPFAM" id="SSF51161">
    <property type="entry name" value="Trimeric LpxA-like enzymes"/>
    <property type="match status" value="1"/>
</dbReference>
<dbReference type="InterPro" id="IPR051159">
    <property type="entry name" value="Hexapeptide_acetyltransf"/>
</dbReference>
<protein>
    <submittedName>
        <fullName evidence="4">2,3,4,5-tetrahydropyridine-2,6-dicarboxylate N-acetyltransferase</fullName>
    </submittedName>
</protein>
<reference evidence="4" key="1">
    <citation type="journal article" date="2016" name="Front. Microbiol.">
        <title>Genome Sequence of the Piezophilic, Mesophilic Sulfate-Reducing Bacterium Desulfovibrio indicus J2T.</title>
        <authorList>
            <person name="Cao J."/>
            <person name="Maignien L."/>
            <person name="Shao Z."/>
            <person name="Alain K."/>
            <person name="Jebbar M."/>
        </authorList>
    </citation>
    <scope>NUCLEOTIDE SEQUENCE</scope>
    <source>
        <strain evidence="4">DSM 16372</strain>
    </source>
</reference>
<comment type="caution">
    <text evidence="4">The sequence shown here is derived from an EMBL/GenBank/DDBJ whole genome shotgun (WGS) entry which is preliminary data.</text>
</comment>
<dbReference type="AlphaFoldDB" id="A0AAV4ZRV6"/>
<keyword evidence="2" id="KW-0677">Repeat</keyword>
<dbReference type="Pfam" id="PF00132">
    <property type="entry name" value="Hexapep"/>
    <property type="match status" value="1"/>
</dbReference>
<dbReference type="Gene3D" id="2.160.10.10">
    <property type="entry name" value="Hexapeptide repeat proteins"/>
    <property type="match status" value="1"/>
</dbReference>
<accession>A0AAV4ZRV6</accession>
<dbReference type="InterPro" id="IPR018357">
    <property type="entry name" value="Hexapep_transf_CS"/>
</dbReference>
<name>A0AAV4ZRV6_9HYPH</name>
<keyword evidence="5" id="KW-1185">Reference proteome</keyword>
<dbReference type="InterPro" id="IPR001451">
    <property type="entry name" value="Hexapep"/>
</dbReference>
<dbReference type="EMBL" id="BPQO01000025">
    <property type="protein sequence ID" value="GJD91280.1"/>
    <property type="molecule type" value="Genomic_DNA"/>
</dbReference>
<gene>
    <name evidence="4" type="primary">dapH_4</name>
    <name evidence="4" type="ORF">BHAOGJBA_4828</name>
</gene>
<dbReference type="PANTHER" id="PTHR23416">
    <property type="entry name" value="SIALIC ACID SYNTHASE-RELATED"/>
    <property type="match status" value="1"/>
</dbReference>
<evidence type="ECO:0000256" key="3">
    <source>
        <dbReference type="ARBA" id="ARBA00023315"/>
    </source>
</evidence>
<dbReference type="Proteomes" id="UP001055247">
    <property type="component" value="Unassembled WGS sequence"/>
</dbReference>
<keyword evidence="1" id="KW-0808">Transferase</keyword>
<dbReference type="CDD" id="cd04647">
    <property type="entry name" value="LbH_MAT_like"/>
    <property type="match status" value="1"/>
</dbReference>
<evidence type="ECO:0000313" key="4">
    <source>
        <dbReference type="EMBL" id="GJD91280.1"/>
    </source>
</evidence>
<evidence type="ECO:0000313" key="5">
    <source>
        <dbReference type="Proteomes" id="UP001055247"/>
    </source>
</evidence>
<dbReference type="GO" id="GO:0016746">
    <property type="term" value="F:acyltransferase activity"/>
    <property type="evidence" value="ECO:0007669"/>
    <property type="project" value="UniProtKB-KW"/>
</dbReference>
<organism evidence="4 5">
    <name type="scientific">Methylobacterium hispanicum</name>
    <dbReference type="NCBI Taxonomy" id="270350"/>
    <lineage>
        <taxon>Bacteria</taxon>
        <taxon>Pseudomonadati</taxon>
        <taxon>Pseudomonadota</taxon>
        <taxon>Alphaproteobacteria</taxon>
        <taxon>Hyphomicrobiales</taxon>
        <taxon>Methylobacteriaceae</taxon>
        <taxon>Methylobacterium</taxon>
    </lineage>
</organism>
<dbReference type="InterPro" id="IPR011004">
    <property type="entry name" value="Trimer_LpxA-like_sf"/>
</dbReference>
<reference evidence="4" key="2">
    <citation type="submission" date="2021-08" db="EMBL/GenBank/DDBJ databases">
        <authorList>
            <person name="Tani A."/>
            <person name="Ola A."/>
            <person name="Ogura Y."/>
            <person name="Katsura K."/>
            <person name="Hayashi T."/>
        </authorList>
    </citation>
    <scope>NUCLEOTIDE SEQUENCE</scope>
    <source>
        <strain evidence="4">DSM 16372</strain>
    </source>
</reference>
<keyword evidence="3" id="KW-0012">Acyltransferase</keyword>
<proteinExistence type="predicted"/>
<evidence type="ECO:0000256" key="1">
    <source>
        <dbReference type="ARBA" id="ARBA00022679"/>
    </source>
</evidence>
<evidence type="ECO:0000256" key="2">
    <source>
        <dbReference type="ARBA" id="ARBA00022737"/>
    </source>
</evidence>